<proteinExistence type="predicted"/>
<dbReference type="GO" id="GO:0004843">
    <property type="term" value="F:cysteine-type deubiquitinase activity"/>
    <property type="evidence" value="ECO:0007669"/>
    <property type="project" value="TreeGrafter"/>
</dbReference>
<protein>
    <submittedName>
        <fullName evidence="3">Cysteine proteinase</fullName>
    </submittedName>
</protein>
<evidence type="ECO:0000313" key="3">
    <source>
        <dbReference type="EMBL" id="KIY71328.1"/>
    </source>
</evidence>
<dbReference type="EMBL" id="KN880456">
    <property type="protein sequence ID" value="KIY71328.1"/>
    <property type="molecule type" value="Genomic_DNA"/>
</dbReference>
<dbReference type="Gene3D" id="3.90.70.80">
    <property type="match status" value="1"/>
</dbReference>
<feature type="domain" description="OTU" evidence="2">
    <location>
        <begin position="64"/>
        <end position="200"/>
    </location>
</feature>
<dbReference type="PANTHER" id="PTHR12419:SF7">
    <property type="entry name" value="OTU DOMAIN-CONTAINING PROTEIN 3"/>
    <property type="match status" value="1"/>
</dbReference>
<gene>
    <name evidence="3" type="ORF">CYLTODRAFT_134924</name>
</gene>
<dbReference type="Proteomes" id="UP000054007">
    <property type="component" value="Unassembled WGS sequence"/>
</dbReference>
<feature type="compositionally biased region" description="Polar residues" evidence="1">
    <location>
        <begin position="274"/>
        <end position="283"/>
    </location>
</feature>
<feature type="compositionally biased region" description="Low complexity" evidence="1">
    <location>
        <begin position="291"/>
        <end position="318"/>
    </location>
</feature>
<dbReference type="InterPro" id="IPR038765">
    <property type="entry name" value="Papain-like_cys_pep_sf"/>
</dbReference>
<dbReference type="PROSITE" id="PS50802">
    <property type="entry name" value="OTU"/>
    <property type="match status" value="1"/>
</dbReference>
<dbReference type="GO" id="GO:0016579">
    <property type="term" value="P:protein deubiquitination"/>
    <property type="evidence" value="ECO:0007669"/>
    <property type="project" value="TreeGrafter"/>
</dbReference>
<dbReference type="OrthoDB" id="415023at2759"/>
<organism evidence="3 4">
    <name type="scientific">Cylindrobasidium torrendii FP15055 ss-10</name>
    <dbReference type="NCBI Taxonomy" id="1314674"/>
    <lineage>
        <taxon>Eukaryota</taxon>
        <taxon>Fungi</taxon>
        <taxon>Dikarya</taxon>
        <taxon>Basidiomycota</taxon>
        <taxon>Agaricomycotina</taxon>
        <taxon>Agaricomycetes</taxon>
        <taxon>Agaricomycetidae</taxon>
        <taxon>Agaricales</taxon>
        <taxon>Marasmiineae</taxon>
        <taxon>Physalacriaceae</taxon>
        <taxon>Cylindrobasidium</taxon>
    </lineage>
</organism>
<evidence type="ECO:0000256" key="1">
    <source>
        <dbReference type="SAM" id="MobiDB-lite"/>
    </source>
</evidence>
<name>A0A0D7BLA0_9AGAR</name>
<feature type="region of interest" description="Disordered" evidence="1">
    <location>
        <begin position="219"/>
        <end position="441"/>
    </location>
</feature>
<feature type="region of interest" description="Disordered" evidence="1">
    <location>
        <begin position="1"/>
        <end position="52"/>
    </location>
</feature>
<evidence type="ECO:0000259" key="2">
    <source>
        <dbReference type="PROSITE" id="PS50802"/>
    </source>
</evidence>
<dbReference type="STRING" id="1314674.A0A0D7BLA0"/>
<feature type="compositionally biased region" description="Low complexity" evidence="1">
    <location>
        <begin position="262"/>
        <end position="273"/>
    </location>
</feature>
<dbReference type="CDD" id="cd22756">
    <property type="entry name" value="OTU_OTUD3-like"/>
    <property type="match status" value="1"/>
</dbReference>
<sequence>MGKPAKAKNAAKSTAKLRKQQDTGGSKRDGGGRRSTRSSNRGRLISDGTTSTKTLEAQLREMGLYPAQTEGDGNCLFRALSDQLHGSPSKHLEVRQDICQWIEEHADRYEGFVDVDEFGTEGLKAYLAGMRTPGTYGGHMELSACAHMLSRDIKVVQPGLVYVLDGEGVDGQEFSSTSVRKVPLYVAYHDWEHYSSVRNLRGPHAGLPEVQETARVVVKEEPREDEIPLEAPKPKKITKVRLKLGPPPPEPSPAPSLGSIGSLTPLSSTRTTPQPASRLSSHAGTPPPPSQQSLLSSSATSPAPSSSGSSGSSSSKRPPSSPIIGGNEKRLKKDTDAEYPPVHGPANEEERLRAAGLDLTGELSDLTDWEDVGTPKEDEKMAAPAPPGPNKLTRRQRKKLGLPKERKTAGTIKIPGGRFQPKTNVKLEEEEPTLGFREVRI</sequence>
<reference evidence="3 4" key="1">
    <citation type="journal article" date="2015" name="Fungal Genet. Biol.">
        <title>Evolution of novel wood decay mechanisms in Agaricales revealed by the genome sequences of Fistulina hepatica and Cylindrobasidium torrendii.</title>
        <authorList>
            <person name="Floudas D."/>
            <person name="Held B.W."/>
            <person name="Riley R."/>
            <person name="Nagy L.G."/>
            <person name="Koehler G."/>
            <person name="Ransdell A.S."/>
            <person name="Younus H."/>
            <person name="Chow J."/>
            <person name="Chiniquy J."/>
            <person name="Lipzen A."/>
            <person name="Tritt A."/>
            <person name="Sun H."/>
            <person name="Haridas S."/>
            <person name="LaButti K."/>
            <person name="Ohm R.A."/>
            <person name="Kues U."/>
            <person name="Blanchette R.A."/>
            <person name="Grigoriev I.V."/>
            <person name="Minto R.E."/>
            <person name="Hibbett D.S."/>
        </authorList>
    </citation>
    <scope>NUCLEOTIDE SEQUENCE [LARGE SCALE GENOMIC DNA]</scope>
    <source>
        <strain evidence="3 4">FP15055 ss-10</strain>
    </source>
</reference>
<dbReference type="Pfam" id="PF02338">
    <property type="entry name" value="OTU"/>
    <property type="match status" value="1"/>
</dbReference>
<feature type="compositionally biased region" description="Basic residues" evidence="1">
    <location>
        <begin position="392"/>
        <end position="401"/>
    </location>
</feature>
<dbReference type="InterPro" id="IPR003323">
    <property type="entry name" value="OTU_dom"/>
</dbReference>
<dbReference type="AlphaFoldDB" id="A0A0D7BLA0"/>
<dbReference type="InterPro" id="IPR050704">
    <property type="entry name" value="Peptidase_C85-like"/>
</dbReference>
<feature type="compositionally biased region" description="Basic and acidic residues" evidence="1">
    <location>
        <begin position="19"/>
        <end position="32"/>
    </location>
</feature>
<feature type="compositionally biased region" description="Low complexity" evidence="1">
    <location>
        <begin position="1"/>
        <end position="14"/>
    </location>
</feature>
<feature type="compositionally biased region" description="Pro residues" evidence="1">
    <location>
        <begin position="245"/>
        <end position="254"/>
    </location>
</feature>
<dbReference type="PANTHER" id="PTHR12419">
    <property type="entry name" value="OTU DOMAIN CONTAINING PROTEIN"/>
    <property type="match status" value="1"/>
</dbReference>
<dbReference type="SUPFAM" id="SSF54001">
    <property type="entry name" value="Cysteine proteinases"/>
    <property type="match status" value="1"/>
</dbReference>
<accession>A0A0D7BLA0</accession>
<feature type="compositionally biased region" description="Basic and acidic residues" evidence="1">
    <location>
        <begin position="327"/>
        <end position="336"/>
    </location>
</feature>
<evidence type="ECO:0000313" key="4">
    <source>
        <dbReference type="Proteomes" id="UP000054007"/>
    </source>
</evidence>
<keyword evidence="4" id="KW-1185">Reference proteome</keyword>